<dbReference type="Proteomes" id="UP001057991">
    <property type="component" value="Plasmid unnamed1"/>
</dbReference>
<gene>
    <name evidence="2" type="ORF">K3X48_15435</name>
</gene>
<organism evidence="2 3">
    <name type="scientific">Aliiroseovarius crassostreae</name>
    <dbReference type="NCBI Taxonomy" id="154981"/>
    <lineage>
        <taxon>Bacteria</taxon>
        <taxon>Pseudomonadati</taxon>
        <taxon>Pseudomonadota</taxon>
        <taxon>Alphaproteobacteria</taxon>
        <taxon>Rhodobacterales</taxon>
        <taxon>Paracoccaceae</taxon>
        <taxon>Aliiroseovarius</taxon>
    </lineage>
</organism>
<proteinExistence type="predicted"/>
<dbReference type="EMBL" id="CP080777">
    <property type="protein sequence ID" value="UWP97221.1"/>
    <property type="molecule type" value="Genomic_DNA"/>
</dbReference>
<dbReference type="AlphaFoldDB" id="A0A9Q9HDG7"/>
<name>A0A9Q9HDG7_9RHOB</name>
<evidence type="ECO:0000313" key="3">
    <source>
        <dbReference type="Proteomes" id="UP001057991"/>
    </source>
</evidence>
<evidence type="ECO:0000256" key="1">
    <source>
        <dbReference type="SAM" id="MobiDB-lite"/>
    </source>
</evidence>
<evidence type="ECO:0000313" key="2">
    <source>
        <dbReference type="EMBL" id="UWP97221.1"/>
    </source>
</evidence>
<feature type="region of interest" description="Disordered" evidence="1">
    <location>
        <begin position="73"/>
        <end position="95"/>
    </location>
</feature>
<sequence>MTRRAWIAALLILTLGGLNLYRYWTGPALPNSEEPLRSTSLAPTTLPDLHAPGLRAERANGTPRDLFVFVKAPPQPTAPKLSQPVPPKAPQSPDPREVALETARINLRNIRITGILSSKSGLSAMVNAPFFNGTALAGTDLGEGLRLEVVSLTEVRISHPELDLVRDIVVE</sequence>
<feature type="compositionally biased region" description="Pro residues" evidence="1">
    <location>
        <begin position="84"/>
        <end position="93"/>
    </location>
</feature>
<accession>A0A9Q9HDG7</accession>
<keyword evidence="2" id="KW-0614">Plasmid</keyword>
<protein>
    <submittedName>
        <fullName evidence="2">Uncharacterized protein</fullName>
    </submittedName>
</protein>
<geneLocation type="plasmid" evidence="2 3">
    <name>unnamed1</name>
</geneLocation>
<reference evidence="2" key="1">
    <citation type="submission" date="2021-08" db="EMBL/GenBank/DDBJ databases">
        <authorList>
            <person name="Nwanade C."/>
            <person name="Wang M."/>
            <person name="Masoudi A."/>
            <person name="Yu Z."/>
            <person name="Liu J."/>
        </authorList>
    </citation>
    <scope>NUCLEOTIDE SEQUENCE</scope>
    <source>
        <strain evidence="2">S056</strain>
        <plasmid evidence="2">unnamed1</plasmid>
    </source>
</reference>
<dbReference type="RefSeq" id="WP_259807081.1">
    <property type="nucleotide sequence ID" value="NZ_CP080777.1"/>
</dbReference>